<protein>
    <submittedName>
        <fullName evidence="4">Uncharacterized protein</fullName>
    </submittedName>
</protein>
<evidence type="ECO:0000256" key="2">
    <source>
        <dbReference type="ARBA" id="ARBA00022679"/>
    </source>
</evidence>
<evidence type="ECO:0000313" key="4">
    <source>
        <dbReference type="EMBL" id="RRT44275.1"/>
    </source>
</evidence>
<name>A0A426XXQ2_ENSVE</name>
<dbReference type="PANTHER" id="PTHR31642:SF13">
    <property type="entry name" value="AGMATINE HYDROXYCINNAMOYLTRANSFERASE 1"/>
    <property type="match status" value="1"/>
</dbReference>
<evidence type="ECO:0000256" key="1">
    <source>
        <dbReference type="ARBA" id="ARBA00009861"/>
    </source>
</evidence>
<sequence>MPEQMKPWKVRVESSKLVKPSYKGEPPCADLCIPLSVFDKVSYDVHVAVIYAFRPPTPSNSDIEKGLTTALSEYREWAGRLGEDSRGEPVILLNDAGSRLVEASSDDVLDRTVLLGPSPALVPLSPIIKGMEELLQVQLTRFACGTLIVGITSHHLIADGHAASNFLVAWGKATRGLPMDPRPLHDRGAFIPRNPPCVEFEHHGVEFKPKKASDTEDLPLTADIVIQKAHFTREFLDSLMAKASLGADRRYTTFESLMAHLWRVVTKARGLDEHITSHVRISVDGRARLTPRVPDEYFGNLVLWAFPRAKVGDLVNKPLQFAAALVREGITGLDDGYFRSFIDFASSEKVKQEGLVATAEVHERVMSPNLEVHSWLGFPFRDVDFGGGNPFLFMPTYTREEGMLILMPSAIGDGSIEVYLQPLKVYCDVLEGVAYPRSMDLVWLASVVKLSSLRGLKAIEIGQDNVQAMLVIKGRKFLRQLGSCPSDASSQELKALEIGCFPESAYDVGRSSDTDPPYSVKRMLYILSRLRCHLSLVLPTYTLTLRDSSLVLEECAGSFGCRLVDRGPERSPYIESNSGPW</sequence>
<evidence type="ECO:0000313" key="5">
    <source>
        <dbReference type="Proteomes" id="UP000287651"/>
    </source>
</evidence>
<comment type="similarity">
    <text evidence="1">Belongs to the plant acyltransferase family.</text>
</comment>
<dbReference type="Proteomes" id="UP000287651">
    <property type="component" value="Unassembled WGS sequence"/>
</dbReference>
<dbReference type="Pfam" id="PF02458">
    <property type="entry name" value="Transferase"/>
    <property type="match status" value="1"/>
</dbReference>
<keyword evidence="3" id="KW-0012">Acyltransferase</keyword>
<organism evidence="4 5">
    <name type="scientific">Ensete ventricosum</name>
    <name type="common">Abyssinian banana</name>
    <name type="synonym">Musa ensete</name>
    <dbReference type="NCBI Taxonomy" id="4639"/>
    <lineage>
        <taxon>Eukaryota</taxon>
        <taxon>Viridiplantae</taxon>
        <taxon>Streptophyta</taxon>
        <taxon>Embryophyta</taxon>
        <taxon>Tracheophyta</taxon>
        <taxon>Spermatophyta</taxon>
        <taxon>Magnoliopsida</taxon>
        <taxon>Liliopsida</taxon>
        <taxon>Zingiberales</taxon>
        <taxon>Musaceae</taxon>
        <taxon>Ensete</taxon>
    </lineage>
</organism>
<dbReference type="Gene3D" id="3.30.559.10">
    <property type="entry name" value="Chloramphenicol acetyltransferase-like domain"/>
    <property type="match status" value="2"/>
</dbReference>
<evidence type="ECO:0000256" key="3">
    <source>
        <dbReference type="ARBA" id="ARBA00023315"/>
    </source>
</evidence>
<dbReference type="PANTHER" id="PTHR31642">
    <property type="entry name" value="TRICHOTHECENE 3-O-ACETYLTRANSFERASE"/>
    <property type="match status" value="1"/>
</dbReference>
<dbReference type="FunFam" id="3.30.559.10:FF:000008">
    <property type="entry name" value="Tryptamine hydroxycinnamoyl transferase"/>
    <property type="match status" value="1"/>
</dbReference>
<comment type="caution">
    <text evidence="4">The sequence shown here is derived from an EMBL/GenBank/DDBJ whole genome shotgun (WGS) entry which is preliminary data.</text>
</comment>
<dbReference type="InterPro" id="IPR050317">
    <property type="entry name" value="Plant_Fungal_Acyltransferase"/>
</dbReference>
<accession>A0A426XXQ2</accession>
<dbReference type="AlphaFoldDB" id="A0A426XXQ2"/>
<keyword evidence="2" id="KW-0808">Transferase</keyword>
<proteinExistence type="inferred from homology"/>
<dbReference type="InterPro" id="IPR023213">
    <property type="entry name" value="CAT-like_dom_sf"/>
</dbReference>
<gene>
    <name evidence="4" type="ORF">B296_00039538</name>
</gene>
<reference evidence="4 5" key="1">
    <citation type="journal article" date="2014" name="Agronomy (Basel)">
        <title>A Draft Genome Sequence for Ensete ventricosum, the Drought-Tolerant Tree Against Hunger.</title>
        <authorList>
            <person name="Harrison J."/>
            <person name="Moore K.A."/>
            <person name="Paszkiewicz K."/>
            <person name="Jones T."/>
            <person name="Grant M."/>
            <person name="Ambacheew D."/>
            <person name="Muzemil S."/>
            <person name="Studholme D.J."/>
        </authorList>
    </citation>
    <scope>NUCLEOTIDE SEQUENCE [LARGE SCALE GENOMIC DNA]</scope>
</reference>
<dbReference type="EMBL" id="AMZH03016567">
    <property type="protein sequence ID" value="RRT44275.1"/>
    <property type="molecule type" value="Genomic_DNA"/>
</dbReference>
<dbReference type="GO" id="GO:0016747">
    <property type="term" value="F:acyltransferase activity, transferring groups other than amino-acyl groups"/>
    <property type="evidence" value="ECO:0007669"/>
    <property type="project" value="TreeGrafter"/>
</dbReference>